<dbReference type="EnsemblPlants" id="AVESA.00010b.r2.6CG1087480.1">
    <property type="protein sequence ID" value="AVESA.00010b.r2.6CG1087480.1.CDS.1"/>
    <property type="gene ID" value="AVESA.00010b.r2.6CG1087480"/>
</dbReference>
<reference evidence="1" key="1">
    <citation type="submission" date="2021-05" db="EMBL/GenBank/DDBJ databases">
        <authorList>
            <person name="Scholz U."/>
            <person name="Mascher M."/>
            <person name="Fiebig A."/>
        </authorList>
    </citation>
    <scope>NUCLEOTIDE SEQUENCE [LARGE SCALE GENOMIC DNA]</scope>
</reference>
<sequence length="658" mass="73253">MEVAVSLAGSLLSAAVPKLMEVINEEGGKLKVDARSIEFELKLIQATLLGSFGIGRDIIGSSLQDECIKLLRRLADDIEDCIDRYHVTKTSRRKFAREIAELKRTSQETLSRMESYIRLEAYIPHPGIAAPPPPADGDAYSHVDGLLRDLLSSYDSKSRSAIFNCLLYFCMFPRDHPARRNPLIRRWLSEGLVQRENDAVKNLEALIEGKLIESVQASNNGKAKRCQPHDGVMDYISDQSMSQNFMLSCNDDDDAAQQAVEYVRRLSLHPATANGVGWLTFPENVSHLRTLAVFPPANYVAAAAANFNIDRFEVLRVLDLKECSHLGEDHLRAICDLLLLKYLSFGGSVGRVPRKIKQLQCLETLDMRRSKTVIMYAEVIQLPKLKHLLGKFKLSRWDAKFGMERLRRFLTEHSNLETFTGFVTGETRGFAELLRHMKRLRKVKTWCDSTANAANLTHLLEAVREFIRDGNQNPLVPRSLSIDFQECSLPFPDTLQAPGALASLELCGNLSRFPDLVTQLNSIDELCLSSTSLTGDTILDGLRNLLTLRYLKLTEDDLGPLEIRAGHLPGLQRICLVGVRSLDIKIQDGALPRLVSLHLLCPALHLLPGTPGDIEIAHMAGLKQVGLHSGVEDAIRDEWEAAATGHPNVPVLSSIPNP</sequence>
<organism evidence="1 2">
    <name type="scientific">Avena sativa</name>
    <name type="common">Oat</name>
    <dbReference type="NCBI Taxonomy" id="4498"/>
    <lineage>
        <taxon>Eukaryota</taxon>
        <taxon>Viridiplantae</taxon>
        <taxon>Streptophyta</taxon>
        <taxon>Embryophyta</taxon>
        <taxon>Tracheophyta</taxon>
        <taxon>Spermatophyta</taxon>
        <taxon>Magnoliopsida</taxon>
        <taxon>Liliopsida</taxon>
        <taxon>Poales</taxon>
        <taxon>Poaceae</taxon>
        <taxon>BOP clade</taxon>
        <taxon>Pooideae</taxon>
        <taxon>Poodae</taxon>
        <taxon>Poeae</taxon>
        <taxon>Poeae Chloroplast Group 1 (Aveneae type)</taxon>
        <taxon>Aveninae</taxon>
        <taxon>Avena</taxon>
    </lineage>
</organism>
<protein>
    <submittedName>
        <fullName evidence="1">Uncharacterized protein</fullName>
    </submittedName>
</protein>
<reference evidence="1" key="2">
    <citation type="submission" date="2025-09" db="UniProtKB">
        <authorList>
            <consortium name="EnsemblPlants"/>
        </authorList>
    </citation>
    <scope>IDENTIFICATION</scope>
</reference>
<name>A0ACD5YY68_AVESA</name>
<keyword evidence="2" id="KW-1185">Reference proteome</keyword>
<dbReference type="Proteomes" id="UP001732700">
    <property type="component" value="Chromosome 6C"/>
</dbReference>
<accession>A0ACD5YY68</accession>
<proteinExistence type="predicted"/>
<evidence type="ECO:0000313" key="1">
    <source>
        <dbReference type="EnsemblPlants" id="AVESA.00010b.r2.6CG1087480.1.CDS.1"/>
    </source>
</evidence>
<evidence type="ECO:0000313" key="2">
    <source>
        <dbReference type="Proteomes" id="UP001732700"/>
    </source>
</evidence>